<dbReference type="EMBL" id="JAPWTJ010000314">
    <property type="protein sequence ID" value="KAJ8979789.1"/>
    <property type="molecule type" value="Genomic_DNA"/>
</dbReference>
<organism evidence="3 4">
    <name type="scientific">Molorchus minor</name>
    <dbReference type="NCBI Taxonomy" id="1323400"/>
    <lineage>
        <taxon>Eukaryota</taxon>
        <taxon>Metazoa</taxon>
        <taxon>Ecdysozoa</taxon>
        <taxon>Arthropoda</taxon>
        <taxon>Hexapoda</taxon>
        <taxon>Insecta</taxon>
        <taxon>Pterygota</taxon>
        <taxon>Neoptera</taxon>
        <taxon>Endopterygota</taxon>
        <taxon>Coleoptera</taxon>
        <taxon>Polyphaga</taxon>
        <taxon>Cucujiformia</taxon>
        <taxon>Chrysomeloidea</taxon>
        <taxon>Cerambycidae</taxon>
        <taxon>Lamiinae</taxon>
        <taxon>Monochamini</taxon>
        <taxon>Molorchus</taxon>
    </lineage>
</organism>
<feature type="compositionally biased region" description="Polar residues" evidence="1">
    <location>
        <begin position="75"/>
        <end position="86"/>
    </location>
</feature>
<evidence type="ECO:0000259" key="2">
    <source>
        <dbReference type="Pfam" id="PF21787"/>
    </source>
</evidence>
<feature type="region of interest" description="Disordered" evidence="1">
    <location>
        <begin position="69"/>
        <end position="91"/>
    </location>
</feature>
<comment type="caution">
    <text evidence="3">The sequence shown here is derived from an EMBL/GenBank/DDBJ whole genome shotgun (WGS) entry which is preliminary data.</text>
</comment>
<protein>
    <recommendedName>
        <fullName evidence="2">Transposable element P transposase-like RNase H domain-containing protein</fullName>
    </recommendedName>
</protein>
<dbReference type="Proteomes" id="UP001162164">
    <property type="component" value="Unassembled WGS sequence"/>
</dbReference>
<evidence type="ECO:0000256" key="1">
    <source>
        <dbReference type="SAM" id="MobiDB-lite"/>
    </source>
</evidence>
<reference evidence="3" key="1">
    <citation type="journal article" date="2023" name="Insect Mol. Biol.">
        <title>Genome sequencing provides insights into the evolution of gene families encoding plant cell wall-degrading enzymes in longhorned beetles.</title>
        <authorList>
            <person name="Shin N.R."/>
            <person name="Okamura Y."/>
            <person name="Kirsch R."/>
            <person name="Pauchet Y."/>
        </authorList>
    </citation>
    <scope>NUCLEOTIDE SEQUENCE</scope>
    <source>
        <strain evidence="3">MMC_N1</strain>
    </source>
</reference>
<sequence length="324" mass="37142">MYSQKNFYDVNRKQESIVTVEVPGTSSNDSSLAVQHENEQISSQISTPVFSSHKIFEQEESQSSIVCEESGPMSPVQSTGHNIQHTPKSRKDLRRRVGILRSIGVTRVQQLTPKARKLHRIARGFKLTARTLDFECASVKKHLKEAQRLLDSPEFMQTKRLSPKARRFTLDDKIMALALWKQSPKGYKLLRKIFAVPSRKTLMNLLRTIPFETGMNRSIVDLLKTSVSTMDPLDRYCTIMFDKMSIDPSLLYNQAKDVIEGFQDNGGDERRLLFADKVMVFMARGIHKKWKQPMAYYFNEGGMKKRCPPKNTKRCGTSSKICWA</sequence>
<keyword evidence="4" id="KW-1185">Reference proteome</keyword>
<proteinExistence type="predicted"/>
<feature type="domain" description="Transposable element P transposase-like RNase H" evidence="2">
    <location>
        <begin position="212"/>
        <end position="301"/>
    </location>
</feature>
<dbReference type="Pfam" id="PF21787">
    <property type="entry name" value="TNP-like_RNaseH_N"/>
    <property type="match status" value="1"/>
</dbReference>
<evidence type="ECO:0000313" key="4">
    <source>
        <dbReference type="Proteomes" id="UP001162164"/>
    </source>
</evidence>
<name>A0ABQ9JNF0_9CUCU</name>
<dbReference type="InterPro" id="IPR048365">
    <property type="entry name" value="TNP-like_RNaseH_N"/>
</dbReference>
<accession>A0ABQ9JNF0</accession>
<gene>
    <name evidence="3" type="ORF">NQ317_007699</name>
</gene>
<evidence type="ECO:0000313" key="3">
    <source>
        <dbReference type="EMBL" id="KAJ8979789.1"/>
    </source>
</evidence>